<proteinExistence type="predicted"/>
<dbReference type="Gene3D" id="3.40.50.1820">
    <property type="entry name" value="alpha/beta hydrolase"/>
    <property type="match status" value="1"/>
</dbReference>
<evidence type="ECO:0000256" key="3">
    <source>
        <dbReference type="ARBA" id="ARBA00022475"/>
    </source>
</evidence>
<organism evidence="17 18">
    <name type="scientific">Symbiochloris irregularis</name>
    <dbReference type="NCBI Taxonomy" id="706552"/>
    <lineage>
        <taxon>Eukaryota</taxon>
        <taxon>Viridiplantae</taxon>
        <taxon>Chlorophyta</taxon>
        <taxon>core chlorophytes</taxon>
        <taxon>Trebouxiophyceae</taxon>
        <taxon>Trebouxiales</taxon>
        <taxon>Trebouxiaceae</taxon>
        <taxon>Symbiochloris</taxon>
    </lineage>
</organism>
<evidence type="ECO:0000256" key="11">
    <source>
        <dbReference type="ARBA" id="ARBA00023098"/>
    </source>
</evidence>
<evidence type="ECO:0000256" key="10">
    <source>
        <dbReference type="ARBA" id="ARBA00022989"/>
    </source>
</evidence>
<dbReference type="CDD" id="cd00519">
    <property type="entry name" value="Lipase_3"/>
    <property type="match status" value="1"/>
</dbReference>
<dbReference type="GO" id="GO:0016298">
    <property type="term" value="F:lipase activity"/>
    <property type="evidence" value="ECO:0007669"/>
    <property type="project" value="TreeGrafter"/>
</dbReference>
<comment type="cofactor">
    <cofactor evidence="1">
        <name>Ca(2+)</name>
        <dbReference type="ChEBI" id="CHEBI:29108"/>
    </cofactor>
</comment>
<feature type="region of interest" description="Disordered" evidence="15">
    <location>
        <begin position="695"/>
        <end position="769"/>
    </location>
</feature>
<keyword evidence="5" id="KW-0812">Transmembrane</keyword>
<evidence type="ECO:0000256" key="6">
    <source>
        <dbReference type="ARBA" id="ARBA00022723"/>
    </source>
</evidence>
<keyword evidence="4" id="KW-0597">Phosphoprotein</keyword>
<evidence type="ECO:0000313" key="17">
    <source>
        <dbReference type="EMBL" id="KAK9788836.1"/>
    </source>
</evidence>
<dbReference type="PANTHER" id="PTHR45792">
    <property type="entry name" value="DIACYLGLYCEROL LIPASE HOMOLOG-RELATED"/>
    <property type="match status" value="1"/>
</dbReference>
<accession>A0AAW1NJS9</accession>
<dbReference type="EMBL" id="JALJOQ010000220">
    <property type="protein sequence ID" value="KAK9788836.1"/>
    <property type="molecule type" value="Genomic_DNA"/>
</dbReference>
<evidence type="ECO:0000256" key="8">
    <source>
        <dbReference type="ARBA" id="ARBA00022837"/>
    </source>
</evidence>
<dbReference type="GO" id="GO:0046872">
    <property type="term" value="F:metal ion binding"/>
    <property type="evidence" value="ECO:0007669"/>
    <property type="project" value="UniProtKB-KW"/>
</dbReference>
<keyword evidence="7" id="KW-0378">Hydrolase</keyword>
<keyword evidence="11" id="KW-0443">Lipid metabolism</keyword>
<keyword evidence="3" id="KW-1003">Cell membrane</keyword>
<dbReference type="GO" id="GO:0005886">
    <property type="term" value="C:plasma membrane"/>
    <property type="evidence" value="ECO:0007669"/>
    <property type="project" value="UniProtKB-SubCell"/>
</dbReference>
<evidence type="ECO:0000256" key="7">
    <source>
        <dbReference type="ARBA" id="ARBA00022801"/>
    </source>
</evidence>
<dbReference type="EC" id="3.1.1.116" evidence="14"/>
<evidence type="ECO:0000256" key="13">
    <source>
        <dbReference type="ARBA" id="ARBA00024531"/>
    </source>
</evidence>
<dbReference type="Pfam" id="PF01764">
    <property type="entry name" value="Lipase_3"/>
    <property type="match status" value="1"/>
</dbReference>
<comment type="catalytic activity">
    <reaction evidence="13">
        <text>a 1,2-diacyl-sn-glycerol + H2O = a 2-acylglycerol + a fatty acid + H(+)</text>
        <dbReference type="Rhea" id="RHEA:33275"/>
        <dbReference type="ChEBI" id="CHEBI:15377"/>
        <dbReference type="ChEBI" id="CHEBI:15378"/>
        <dbReference type="ChEBI" id="CHEBI:17389"/>
        <dbReference type="ChEBI" id="CHEBI:17815"/>
        <dbReference type="ChEBI" id="CHEBI:28868"/>
        <dbReference type="EC" id="3.1.1.116"/>
    </reaction>
    <physiologicalReaction direction="left-to-right" evidence="13">
        <dbReference type="Rhea" id="RHEA:33276"/>
    </physiologicalReaction>
</comment>
<evidence type="ECO:0000259" key="16">
    <source>
        <dbReference type="Pfam" id="PF01764"/>
    </source>
</evidence>
<sequence>MPFGGHNELWENERYLYGLGWQRPGLLERPTWSDAQGQGLQVPAPPTVENPRGWGVQVSHSTDSEGWQYASVFKHLEYDRPGGRASHRATDFVRRRCWKLQEAERPASTAQQGQASGNADEKEGMPSHASYLGGKVTDAVRAAVATGQLAEGSLVSPATHMHGSRLRRQAEGDRRLGALRAFRAMLGNTLRRRTLWGMVPLDPAAWLVMLHAHSQALQAQERGQMDGGGKILPLGLHHRDADNPSAPEHQDLFNQGCEPEHMHALLRRLNCAAMHSRAAYGYAMAAGHLSSLVNFALLQTVHQVSFNAAGGASGQANNEAVAALTGVPIGSLLMAEWHNSIGRPCHYLALLSSPKCLLLSIRGSLELGDVLSDLKAEPMEVTLMGSRGKVHEGIMSAATYVHCNTAQALQKAAKQHPGVPLLLTGHSMGGSVATVLAMLLRGSGGAPEGLGPVHCVGIGPAPAVCGPLAAACSEFVTSVVLGADVVPRLSYASVEGAFLDLVNSSPVRNAAASIGRKVTNTFQGLKMDLKTALHTPHWDLPGLPGKWSGSGQGLAEIAELAEDTHAASAAARAASYAEASSSPPGGTNQHKSSGFGIVSAADFAACMAEDQATASKQPGKVDGQQPDTAEQRQEPLQQSHGAETEQEQQQAGEGKSGAEDRSKAAAVVSGRDSQGEHPEPLYLAGRVLWMIPDNQASSSHQGSSGKAKAQAPAELEEWMTKAFKGLEPAGRQEDDKPQQSEKNSGKQQALEIERHSPDKTKSSADKDSNLKQMSVVEVDCKVFERILLTMEMGNDHLPDTYLEAIQML</sequence>
<keyword evidence="18" id="KW-1185">Reference proteome</keyword>
<dbReference type="InterPro" id="IPR052214">
    <property type="entry name" value="DAG_Lipase-Related"/>
</dbReference>
<evidence type="ECO:0000256" key="4">
    <source>
        <dbReference type="ARBA" id="ARBA00022553"/>
    </source>
</evidence>
<dbReference type="InterPro" id="IPR029058">
    <property type="entry name" value="AB_hydrolase_fold"/>
</dbReference>
<feature type="compositionally biased region" description="Basic and acidic residues" evidence="15">
    <location>
        <begin position="751"/>
        <end position="769"/>
    </location>
</feature>
<reference evidence="17 18" key="1">
    <citation type="journal article" date="2024" name="Nat. Commun.">
        <title>Phylogenomics reveals the evolutionary origins of lichenization in chlorophyte algae.</title>
        <authorList>
            <person name="Puginier C."/>
            <person name="Libourel C."/>
            <person name="Otte J."/>
            <person name="Skaloud P."/>
            <person name="Haon M."/>
            <person name="Grisel S."/>
            <person name="Petersen M."/>
            <person name="Berrin J.G."/>
            <person name="Delaux P.M."/>
            <person name="Dal Grande F."/>
            <person name="Keller J."/>
        </authorList>
    </citation>
    <scope>NUCLEOTIDE SEQUENCE [LARGE SCALE GENOMIC DNA]</scope>
    <source>
        <strain evidence="17 18">SAG 2036</strain>
    </source>
</reference>
<evidence type="ECO:0000256" key="14">
    <source>
        <dbReference type="ARBA" id="ARBA00026104"/>
    </source>
</evidence>
<feature type="compositionally biased region" description="Polar residues" evidence="15">
    <location>
        <begin position="695"/>
        <end position="704"/>
    </location>
</feature>
<dbReference type="SUPFAM" id="SSF53474">
    <property type="entry name" value="alpha/beta-Hydrolases"/>
    <property type="match status" value="1"/>
</dbReference>
<keyword evidence="6" id="KW-0479">Metal-binding</keyword>
<evidence type="ECO:0000256" key="9">
    <source>
        <dbReference type="ARBA" id="ARBA00022963"/>
    </source>
</evidence>
<keyword evidence="8" id="KW-0106">Calcium</keyword>
<evidence type="ECO:0000256" key="1">
    <source>
        <dbReference type="ARBA" id="ARBA00001913"/>
    </source>
</evidence>
<keyword evidence="12" id="KW-0472">Membrane</keyword>
<gene>
    <name evidence="17" type="ORF">WJX73_008421</name>
</gene>
<comment type="subcellular location">
    <subcellularLocation>
        <location evidence="2">Cell membrane</location>
        <topology evidence="2">Multi-pass membrane protein</topology>
    </subcellularLocation>
</comment>
<feature type="region of interest" description="Disordered" evidence="15">
    <location>
        <begin position="610"/>
        <end position="678"/>
    </location>
</feature>
<evidence type="ECO:0000256" key="5">
    <source>
        <dbReference type="ARBA" id="ARBA00022692"/>
    </source>
</evidence>
<dbReference type="InterPro" id="IPR002921">
    <property type="entry name" value="Fungal_lipase-type"/>
</dbReference>
<dbReference type="PANTHER" id="PTHR45792:SF8">
    <property type="entry name" value="DIACYLGLYCEROL LIPASE-ALPHA"/>
    <property type="match status" value="1"/>
</dbReference>
<protein>
    <recommendedName>
        <fullName evidence="14">sn-1-specific diacylglycerol lipase</fullName>
        <ecNumber evidence="14">3.1.1.116</ecNumber>
    </recommendedName>
</protein>
<evidence type="ECO:0000256" key="12">
    <source>
        <dbReference type="ARBA" id="ARBA00023136"/>
    </source>
</evidence>
<evidence type="ECO:0000313" key="18">
    <source>
        <dbReference type="Proteomes" id="UP001465755"/>
    </source>
</evidence>
<dbReference type="Proteomes" id="UP001465755">
    <property type="component" value="Unassembled WGS sequence"/>
</dbReference>
<evidence type="ECO:0000256" key="2">
    <source>
        <dbReference type="ARBA" id="ARBA00004651"/>
    </source>
</evidence>
<dbReference type="AlphaFoldDB" id="A0AAW1NJS9"/>
<name>A0AAW1NJS9_9CHLO</name>
<keyword evidence="9" id="KW-0442">Lipid degradation</keyword>
<feature type="compositionally biased region" description="Polar residues" evidence="15">
    <location>
        <begin position="108"/>
        <end position="117"/>
    </location>
</feature>
<dbReference type="GO" id="GO:0016042">
    <property type="term" value="P:lipid catabolic process"/>
    <property type="evidence" value="ECO:0007669"/>
    <property type="project" value="UniProtKB-KW"/>
</dbReference>
<evidence type="ECO:0000256" key="15">
    <source>
        <dbReference type="SAM" id="MobiDB-lite"/>
    </source>
</evidence>
<feature type="domain" description="Fungal lipase-type" evidence="16">
    <location>
        <begin position="359"/>
        <end position="491"/>
    </location>
</feature>
<comment type="caution">
    <text evidence="17">The sequence shown here is derived from an EMBL/GenBank/DDBJ whole genome shotgun (WGS) entry which is preliminary data.</text>
</comment>
<feature type="compositionally biased region" description="Basic and acidic residues" evidence="15">
    <location>
        <begin position="730"/>
        <end position="739"/>
    </location>
</feature>
<keyword evidence="10" id="KW-1133">Transmembrane helix</keyword>
<feature type="region of interest" description="Disordered" evidence="15">
    <location>
        <begin position="103"/>
        <end position="131"/>
    </location>
</feature>